<dbReference type="Gene3D" id="3.30.370.10">
    <property type="entry name" value="Barstar-like"/>
    <property type="match status" value="1"/>
</dbReference>
<dbReference type="EMBL" id="MVHE01000010">
    <property type="protein sequence ID" value="ORA22440.1"/>
    <property type="molecule type" value="Genomic_DNA"/>
</dbReference>
<dbReference type="SUPFAM" id="SSF52038">
    <property type="entry name" value="Barstar-related"/>
    <property type="match status" value="1"/>
</dbReference>
<dbReference type="Pfam" id="PF01337">
    <property type="entry name" value="Barstar"/>
    <property type="match status" value="1"/>
</dbReference>
<name>A0A1W9ZXB8_MYCAN</name>
<dbReference type="AlphaFoldDB" id="A0A1W9ZXB8"/>
<accession>A0A1W9ZXB8</accession>
<dbReference type="OrthoDB" id="5184890at2"/>
<evidence type="ECO:0000313" key="4">
    <source>
        <dbReference type="Proteomes" id="UP000192284"/>
    </source>
</evidence>
<proteinExistence type="inferred from homology"/>
<organism evidence="3 4">
    <name type="scientific">Mycobacterium angelicum</name>
    <dbReference type="NCBI Taxonomy" id="470074"/>
    <lineage>
        <taxon>Bacteria</taxon>
        <taxon>Bacillati</taxon>
        <taxon>Actinomycetota</taxon>
        <taxon>Actinomycetes</taxon>
        <taxon>Mycobacteriales</taxon>
        <taxon>Mycobacteriaceae</taxon>
        <taxon>Mycobacterium</taxon>
    </lineage>
</organism>
<protein>
    <recommendedName>
        <fullName evidence="2">Barstar (barnase inhibitor) domain-containing protein</fullName>
    </recommendedName>
</protein>
<sequence>MNLNEFLLAAAAQGPCVGIQAEIPSTWAVPPDIEVRAIDGARVNSVDALFDAFAAAWHFPPWFGRNKDAFNDFIRDLDNMLNTATGKPPARGYLSVITDAHLFLVDQPEDFFWFASKMPVYRNYYRDEARPPAAFALILTAPADQLDAVRERWLTVGIDVATVTL</sequence>
<dbReference type="Proteomes" id="UP000192284">
    <property type="component" value="Unassembled WGS sequence"/>
</dbReference>
<dbReference type="InterPro" id="IPR000468">
    <property type="entry name" value="Barstar"/>
</dbReference>
<comment type="similarity">
    <text evidence="1">Belongs to the barstar family.</text>
</comment>
<keyword evidence="4" id="KW-1185">Reference proteome</keyword>
<evidence type="ECO:0000259" key="2">
    <source>
        <dbReference type="Pfam" id="PF01337"/>
    </source>
</evidence>
<evidence type="ECO:0000256" key="1">
    <source>
        <dbReference type="ARBA" id="ARBA00006845"/>
    </source>
</evidence>
<reference evidence="3 4" key="1">
    <citation type="submission" date="2017-02" db="EMBL/GenBank/DDBJ databases">
        <title>The new phylogeny of genus Mycobacterium.</title>
        <authorList>
            <person name="Tortoli E."/>
            <person name="Trovato A."/>
            <person name="Cirillo D.M."/>
        </authorList>
    </citation>
    <scope>NUCLEOTIDE SEQUENCE [LARGE SCALE GENOMIC DNA]</scope>
    <source>
        <strain evidence="3 4">DSM 45057</strain>
    </source>
</reference>
<evidence type="ECO:0000313" key="3">
    <source>
        <dbReference type="EMBL" id="ORA22440.1"/>
    </source>
</evidence>
<feature type="domain" description="Barstar (barnase inhibitor)" evidence="2">
    <location>
        <begin position="35"/>
        <end position="132"/>
    </location>
</feature>
<dbReference type="InterPro" id="IPR035905">
    <property type="entry name" value="Barstar-like_sf"/>
</dbReference>
<comment type="caution">
    <text evidence="3">The sequence shown here is derived from an EMBL/GenBank/DDBJ whole genome shotgun (WGS) entry which is preliminary data.</text>
</comment>
<gene>
    <name evidence="3" type="ORF">BST12_09790</name>
</gene>